<evidence type="ECO:0000313" key="2">
    <source>
        <dbReference type="Proteomes" id="UP000789570"/>
    </source>
</evidence>
<reference evidence="1" key="1">
    <citation type="submission" date="2021-06" db="EMBL/GenBank/DDBJ databases">
        <authorList>
            <person name="Kallberg Y."/>
            <person name="Tangrot J."/>
            <person name="Rosling A."/>
        </authorList>
    </citation>
    <scope>NUCLEOTIDE SEQUENCE</scope>
    <source>
        <strain evidence="1">UK204</strain>
    </source>
</reference>
<proteinExistence type="predicted"/>
<evidence type="ECO:0000313" key="1">
    <source>
        <dbReference type="EMBL" id="CAG8574317.1"/>
    </source>
</evidence>
<name>A0A9N9BQM5_9GLOM</name>
<dbReference type="Proteomes" id="UP000789570">
    <property type="component" value="Unassembled WGS sequence"/>
</dbReference>
<dbReference type="EMBL" id="CAJVPQ010001889">
    <property type="protein sequence ID" value="CAG8574317.1"/>
    <property type="molecule type" value="Genomic_DNA"/>
</dbReference>
<comment type="caution">
    <text evidence="1">The sequence shown here is derived from an EMBL/GenBank/DDBJ whole genome shotgun (WGS) entry which is preliminary data.</text>
</comment>
<organism evidence="1 2">
    <name type="scientific">Funneliformis caledonium</name>
    <dbReference type="NCBI Taxonomy" id="1117310"/>
    <lineage>
        <taxon>Eukaryota</taxon>
        <taxon>Fungi</taxon>
        <taxon>Fungi incertae sedis</taxon>
        <taxon>Mucoromycota</taxon>
        <taxon>Glomeromycotina</taxon>
        <taxon>Glomeromycetes</taxon>
        <taxon>Glomerales</taxon>
        <taxon>Glomeraceae</taxon>
        <taxon>Funneliformis</taxon>
    </lineage>
</organism>
<accession>A0A9N9BQM5</accession>
<protein>
    <submittedName>
        <fullName evidence="1">15960_t:CDS:1</fullName>
    </submittedName>
</protein>
<keyword evidence="2" id="KW-1185">Reference proteome</keyword>
<feature type="non-terminal residue" evidence="1">
    <location>
        <position position="119"/>
    </location>
</feature>
<gene>
    <name evidence="1" type="ORF">FCALED_LOCUS7253</name>
</gene>
<dbReference type="OrthoDB" id="10400742at2759"/>
<sequence length="119" mass="13790">LQNENNIKFGIIIALMFLDPTYDQVKIVSSKVQKRMDKWDSNLILQGKEPLENNNDMTNYVNSNNKHDTHFSDNQEINLNNAENEDYNSKNGMEDYLKKINAENTDGDGDSEIIRFKCN</sequence>
<dbReference type="AlphaFoldDB" id="A0A9N9BQM5"/>